<dbReference type="InterPro" id="IPR036102">
    <property type="entry name" value="OsmC/Ohrsf"/>
</dbReference>
<proteinExistence type="predicted"/>
<evidence type="ECO:0000313" key="1">
    <source>
        <dbReference type="EMBL" id="MCP2159508.1"/>
    </source>
</evidence>
<accession>A0ABT1GWZ7</accession>
<evidence type="ECO:0000313" key="2">
    <source>
        <dbReference type="Proteomes" id="UP001205740"/>
    </source>
</evidence>
<dbReference type="Pfam" id="PF02566">
    <property type="entry name" value="OsmC"/>
    <property type="match status" value="1"/>
</dbReference>
<comment type="caution">
    <text evidence="1">The sequence shown here is derived from an EMBL/GenBank/DDBJ whole genome shotgun (WGS) entry which is preliminary data.</text>
</comment>
<keyword evidence="2" id="KW-1185">Reference proteome</keyword>
<dbReference type="Proteomes" id="UP001205740">
    <property type="component" value="Unassembled WGS sequence"/>
</dbReference>
<organism evidence="1 2">
    <name type="scientific">Williamsia serinedens</name>
    <dbReference type="NCBI Taxonomy" id="391736"/>
    <lineage>
        <taxon>Bacteria</taxon>
        <taxon>Bacillati</taxon>
        <taxon>Actinomycetota</taxon>
        <taxon>Actinomycetes</taxon>
        <taxon>Mycobacteriales</taxon>
        <taxon>Nocardiaceae</taxon>
        <taxon>Williamsia</taxon>
    </lineage>
</organism>
<dbReference type="InterPro" id="IPR052924">
    <property type="entry name" value="OsmC/Ohr_hydroprdx_reductase"/>
</dbReference>
<protein>
    <submittedName>
        <fullName evidence="1">OsmC-related protein</fullName>
    </submittedName>
</protein>
<dbReference type="InterPro" id="IPR015946">
    <property type="entry name" value="KH_dom-like_a/b"/>
</dbReference>
<dbReference type="RefSeq" id="WP_253653070.1">
    <property type="nucleotide sequence ID" value="NZ_BAAAOE010000004.1"/>
</dbReference>
<dbReference type="InterPro" id="IPR003718">
    <property type="entry name" value="OsmC/Ohr_fam"/>
</dbReference>
<dbReference type="Gene3D" id="3.30.300.20">
    <property type="match status" value="1"/>
</dbReference>
<dbReference type="SUPFAM" id="SSF82784">
    <property type="entry name" value="OsmC-like"/>
    <property type="match status" value="1"/>
</dbReference>
<sequence length="157" mass="16688">MSSTIRTSVVPFVVEATGSGVAQHLIAQGDNKHEFDTDAYPAFGGKDAAPSPLLYALGALTSCNQVTASIVAKDLGISLGEFTFRIQGDLDTAVFVTGAEGNANFDKVTVDVTVQSDADEATFQKFVSEVERRCPVSQLYIRSGLDFSSNWTQAELG</sequence>
<dbReference type="PANTHER" id="PTHR35368">
    <property type="entry name" value="HYDROPEROXIDE REDUCTASE"/>
    <property type="match status" value="1"/>
</dbReference>
<dbReference type="EMBL" id="JAMTCG010000001">
    <property type="protein sequence ID" value="MCP2159508.1"/>
    <property type="molecule type" value="Genomic_DNA"/>
</dbReference>
<gene>
    <name evidence="1" type="ORF">LX12_000672</name>
</gene>
<name>A0ABT1GWZ7_9NOCA</name>
<dbReference type="PANTHER" id="PTHR35368:SF1">
    <property type="entry name" value="HYDROPEROXIDE REDUCTASE"/>
    <property type="match status" value="1"/>
</dbReference>
<reference evidence="1 2" key="1">
    <citation type="submission" date="2022-06" db="EMBL/GenBank/DDBJ databases">
        <title>Genomic Encyclopedia of Archaeal and Bacterial Type Strains, Phase II (KMG-II): from individual species to whole genera.</title>
        <authorList>
            <person name="Goeker M."/>
        </authorList>
    </citation>
    <scope>NUCLEOTIDE SEQUENCE [LARGE SCALE GENOMIC DNA]</scope>
    <source>
        <strain evidence="1 2">DSM 45037</strain>
    </source>
</reference>